<proteinExistence type="predicted"/>
<comment type="caution">
    <text evidence="1">The sequence shown here is derived from an EMBL/GenBank/DDBJ whole genome shotgun (WGS) entry which is preliminary data.</text>
</comment>
<organism evidence="1 2">
    <name type="scientific">Manihot esculenta</name>
    <name type="common">Cassava</name>
    <name type="synonym">Jatropha manihot</name>
    <dbReference type="NCBI Taxonomy" id="3983"/>
    <lineage>
        <taxon>Eukaryota</taxon>
        <taxon>Viridiplantae</taxon>
        <taxon>Streptophyta</taxon>
        <taxon>Embryophyta</taxon>
        <taxon>Tracheophyta</taxon>
        <taxon>Spermatophyta</taxon>
        <taxon>Magnoliopsida</taxon>
        <taxon>eudicotyledons</taxon>
        <taxon>Gunneridae</taxon>
        <taxon>Pentapetalae</taxon>
        <taxon>rosids</taxon>
        <taxon>fabids</taxon>
        <taxon>Malpighiales</taxon>
        <taxon>Euphorbiaceae</taxon>
        <taxon>Crotonoideae</taxon>
        <taxon>Manihoteae</taxon>
        <taxon>Manihot</taxon>
    </lineage>
</organism>
<protein>
    <submittedName>
        <fullName evidence="1">Uncharacterized protein</fullName>
    </submittedName>
</protein>
<evidence type="ECO:0000313" key="1">
    <source>
        <dbReference type="EMBL" id="KAG8660895.1"/>
    </source>
</evidence>
<dbReference type="Proteomes" id="UP000091857">
    <property type="component" value="Chromosome 2"/>
</dbReference>
<reference evidence="2" key="1">
    <citation type="journal article" date="2016" name="Nat. Biotechnol.">
        <title>Sequencing wild and cultivated cassava and related species reveals extensive interspecific hybridization and genetic diversity.</title>
        <authorList>
            <person name="Bredeson J.V."/>
            <person name="Lyons J.B."/>
            <person name="Prochnik S.E."/>
            <person name="Wu G.A."/>
            <person name="Ha C.M."/>
            <person name="Edsinger-Gonzales E."/>
            <person name="Grimwood J."/>
            <person name="Schmutz J."/>
            <person name="Rabbi I.Y."/>
            <person name="Egesi C."/>
            <person name="Nauluvula P."/>
            <person name="Lebot V."/>
            <person name="Ndunguru J."/>
            <person name="Mkamilo G."/>
            <person name="Bart R.S."/>
            <person name="Setter T.L."/>
            <person name="Gleadow R.M."/>
            <person name="Kulakow P."/>
            <person name="Ferguson M.E."/>
            <person name="Rounsley S."/>
            <person name="Rokhsar D.S."/>
        </authorList>
    </citation>
    <scope>NUCLEOTIDE SEQUENCE [LARGE SCALE GENOMIC DNA]</scope>
    <source>
        <strain evidence="2">cv. AM560-2</strain>
    </source>
</reference>
<dbReference type="EMBL" id="CM004388">
    <property type="protein sequence ID" value="KAG8660895.1"/>
    <property type="molecule type" value="Genomic_DNA"/>
</dbReference>
<sequence length="399" mass="46916">MRLMCWNCQGLDNLRTVNALKDFITSYKPDMLFLMEIKSLSSCMEFFRSFFHFDGFFSVNRVGLGGDLSLMWLSHVSVIVCGYSSNFINCNIPEKNVQWRFTGYYGFPKSNYRRHSWNLIRALSHRSSLPWLCAEDFNDLCSRDEKERGAPHPTYIIQGFRSALEDSNLSQIPTVDSFYTWEKGRDSGNLVREKLDRVVATEDWARRFPNVVCSEVFVPRSDHLPLVIDTVVKDRRDGSRRFRFDNAWLYDDNLKEVVRNAWCNPAQSNLLSKRDNMISEIKTWERSGICSLHRKKLDLSNRLRTKTKGKRRMNRIDRLKDQSGTWLEDDLEVKNHVSNCEHVLKLVPQLVSIIDNEFLCAPFTNEEFRRALFQMHPDKSTRSERLEPFFLSEILAFDW</sequence>
<name>A0ACB7I813_MANES</name>
<gene>
    <name evidence="1" type="ORF">MANES_02G206350v8</name>
</gene>
<accession>A0ACB7I813</accession>
<evidence type="ECO:0000313" key="2">
    <source>
        <dbReference type="Proteomes" id="UP000091857"/>
    </source>
</evidence>
<keyword evidence="2" id="KW-1185">Reference proteome</keyword>